<comment type="caution">
    <text evidence="5">The sequence shown here is derived from an EMBL/GenBank/DDBJ whole genome shotgun (WGS) entry which is preliminary data.</text>
</comment>
<dbReference type="Gene3D" id="1.10.443.10">
    <property type="entry name" value="Intergrase catalytic core"/>
    <property type="match status" value="1"/>
</dbReference>
<keyword evidence="3" id="KW-0233">DNA recombination</keyword>
<evidence type="ECO:0000256" key="1">
    <source>
        <dbReference type="ARBA" id="ARBA00008857"/>
    </source>
</evidence>
<dbReference type="InterPro" id="IPR011010">
    <property type="entry name" value="DNA_brk_join_enz"/>
</dbReference>
<evidence type="ECO:0000313" key="6">
    <source>
        <dbReference type="Proteomes" id="UP000618952"/>
    </source>
</evidence>
<dbReference type="Gene3D" id="1.10.150.130">
    <property type="match status" value="1"/>
</dbReference>
<gene>
    <name evidence="5" type="ORF">H4O18_15300</name>
</gene>
<dbReference type="PANTHER" id="PTHR30349">
    <property type="entry name" value="PHAGE INTEGRASE-RELATED"/>
    <property type="match status" value="1"/>
</dbReference>
<dbReference type="InterPro" id="IPR035386">
    <property type="entry name" value="Arm-DNA-bind_5"/>
</dbReference>
<name>A0ABR7QQ86_9FLAO</name>
<keyword evidence="2" id="KW-0238">DNA-binding</keyword>
<accession>A0ABR7QQ86</accession>
<dbReference type="PANTHER" id="PTHR30349:SF64">
    <property type="entry name" value="PROPHAGE INTEGRASE INTD-RELATED"/>
    <property type="match status" value="1"/>
</dbReference>
<dbReference type="Pfam" id="PF00589">
    <property type="entry name" value="Phage_integrase"/>
    <property type="match status" value="1"/>
</dbReference>
<feature type="domain" description="Tyr recombinase" evidence="4">
    <location>
        <begin position="208"/>
        <end position="402"/>
    </location>
</feature>
<dbReference type="InterPro" id="IPR010998">
    <property type="entry name" value="Integrase_recombinase_N"/>
</dbReference>
<dbReference type="InterPro" id="IPR025269">
    <property type="entry name" value="SAM-like_dom"/>
</dbReference>
<dbReference type="Pfam" id="PF17293">
    <property type="entry name" value="Arm-DNA-bind_5"/>
    <property type="match status" value="1"/>
</dbReference>
<dbReference type="Pfam" id="PF13102">
    <property type="entry name" value="Phage_int_SAM_5"/>
    <property type="match status" value="1"/>
</dbReference>
<protein>
    <submittedName>
        <fullName evidence="5">Tyrosine-type recombinase/integrase</fullName>
    </submittedName>
</protein>
<reference evidence="5 6" key="1">
    <citation type="submission" date="2020-08" db="EMBL/GenBank/DDBJ databases">
        <title>Arenibacter gaetbuli sp. nov., isolated from a sand dune.</title>
        <authorList>
            <person name="Park S."/>
            <person name="Yoon J.-H."/>
        </authorList>
    </citation>
    <scope>NUCLEOTIDE SEQUENCE [LARGE SCALE GENOMIC DNA]</scope>
    <source>
        <strain evidence="5 6">BSSL-BM3</strain>
    </source>
</reference>
<evidence type="ECO:0000256" key="3">
    <source>
        <dbReference type="ARBA" id="ARBA00023172"/>
    </source>
</evidence>
<dbReference type="InterPro" id="IPR050090">
    <property type="entry name" value="Tyrosine_recombinase_XerCD"/>
</dbReference>
<evidence type="ECO:0000259" key="4">
    <source>
        <dbReference type="PROSITE" id="PS51898"/>
    </source>
</evidence>
<dbReference type="InterPro" id="IPR013762">
    <property type="entry name" value="Integrase-like_cat_sf"/>
</dbReference>
<comment type="similarity">
    <text evidence="1">Belongs to the 'phage' integrase family.</text>
</comment>
<dbReference type="EMBL" id="JACLHY010000017">
    <property type="protein sequence ID" value="MBC8769362.1"/>
    <property type="molecule type" value="Genomic_DNA"/>
</dbReference>
<dbReference type="PROSITE" id="PS51898">
    <property type="entry name" value="TYR_RECOMBINASE"/>
    <property type="match status" value="1"/>
</dbReference>
<dbReference type="SUPFAM" id="SSF56349">
    <property type="entry name" value="DNA breaking-rejoining enzymes"/>
    <property type="match status" value="1"/>
</dbReference>
<keyword evidence="6" id="KW-1185">Reference proteome</keyword>
<dbReference type="InterPro" id="IPR002104">
    <property type="entry name" value="Integrase_catalytic"/>
</dbReference>
<sequence>MATVKIVLRKNYRKKDGTFPIALRLTQYRKSKFLFTGEYILEKDWDETKGLAKKSCLNSSRLNNMLLKKVSEAHEMALEMEASEEKQSVSTLAKKILGEDKFDFFKVSEIFLANLLKRKKFDQHYNQEKRLKIFNTFLRRKKLSFIDLDVRLLRGFETFLLYERKVAPRTVINYLMLIRTIYNFARKEYQVDDRNYPFGKGKIQIKFPETEKIGLNVYEVQLLEMAQNLTLAQQNAVNTWLTSFYFAGIRVGDILKLKCSDFKDDRLYYRMGKNNKLVSLAVPDKAKRILNPYTSVKNYKSDLVFPYLKGINLRDEKQVAISVKTITRNLNRRLEIVAEKLGIEKRLSMHIARHSFGNISGDKIPIQMLQKLYRHSSITTTVNYQSNFMHKETDDALEKVINFD</sequence>
<proteinExistence type="inferred from homology"/>
<dbReference type="Proteomes" id="UP000618952">
    <property type="component" value="Unassembled WGS sequence"/>
</dbReference>
<organism evidence="5 6">
    <name type="scientific">Arenibacter arenosicollis</name>
    <dbReference type="NCBI Taxonomy" id="2762274"/>
    <lineage>
        <taxon>Bacteria</taxon>
        <taxon>Pseudomonadati</taxon>
        <taxon>Bacteroidota</taxon>
        <taxon>Flavobacteriia</taxon>
        <taxon>Flavobacteriales</taxon>
        <taxon>Flavobacteriaceae</taxon>
        <taxon>Arenibacter</taxon>
    </lineage>
</organism>
<evidence type="ECO:0000256" key="2">
    <source>
        <dbReference type="ARBA" id="ARBA00023125"/>
    </source>
</evidence>
<evidence type="ECO:0000313" key="5">
    <source>
        <dbReference type="EMBL" id="MBC8769362.1"/>
    </source>
</evidence>